<feature type="transmembrane region" description="Helical" evidence="17">
    <location>
        <begin position="64"/>
        <end position="86"/>
    </location>
</feature>
<dbReference type="GO" id="GO:0016567">
    <property type="term" value="P:protein ubiquitination"/>
    <property type="evidence" value="ECO:0000318"/>
    <property type="project" value="GO_Central"/>
</dbReference>
<feature type="compositionally biased region" description="Polar residues" evidence="16">
    <location>
        <begin position="237"/>
        <end position="246"/>
    </location>
</feature>
<feature type="region of interest" description="Disordered" evidence="16">
    <location>
        <begin position="225"/>
        <end position="262"/>
    </location>
</feature>
<evidence type="ECO:0000256" key="16">
    <source>
        <dbReference type="SAM" id="MobiDB-lite"/>
    </source>
</evidence>
<reference evidence="20" key="2">
    <citation type="submission" date="2025-08" db="UniProtKB">
        <authorList>
            <consortium name="RefSeq"/>
        </authorList>
    </citation>
    <scope>IDENTIFICATION</scope>
    <source>
        <tissue evidence="20">Leaf</tissue>
    </source>
</reference>
<keyword evidence="9" id="KW-0833">Ubl conjugation pathway</keyword>
<feature type="domain" description="RING-type" evidence="18">
    <location>
        <begin position="156"/>
        <end position="198"/>
    </location>
</feature>
<sequence>MAIFDRKMLVVTILKPNPLETPPIFSEKNTMCLNCTPDDCPDDCVPYFPPPPPPITSDKYHMPFYFILMLCVLGAVFVFICYMFSLKRYRSNSRNRRNNLQQLNENREDFIDENLGPMVDHPIWYIRTIGLPQEIIDSITVFKYKKDESLIEGSDCSVCLTEFEEGESLRLLPKCSHAFHIPCIDTWLRSHKNCPLCRAPIVSDMDNIPQMSNAVEVVSIMNIGGDSSPNEVEAENGRQSDQLENLESSEEGNHENLDNEEGRTMDLSMKIPRVVDERKKGVRVFSDLSEHRVKVNDDLQPARRSVSMDSSAAKMIHLEMNLEKIEGGSSSNDQLAEGNSKGSLEIMSKRGSRNSSLYKVMKSYSFGRSLQKVPISMKRSFSTSGKCSLPTTSRIQDLRQTM</sequence>
<evidence type="ECO:0000256" key="12">
    <source>
        <dbReference type="ARBA" id="ARBA00023136"/>
    </source>
</evidence>
<dbReference type="STRING" id="4097.A0A1S4AMN1"/>
<evidence type="ECO:0000256" key="6">
    <source>
        <dbReference type="ARBA" id="ARBA00022692"/>
    </source>
</evidence>
<evidence type="ECO:0000256" key="7">
    <source>
        <dbReference type="ARBA" id="ARBA00022723"/>
    </source>
</evidence>
<comment type="similarity">
    <text evidence="13">Belongs to the RING-type zinc finger family. ATL subfamily.</text>
</comment>
<dbReference type="InterPro" id="IPR001841">
    <property type="entry name" value="Znf_RING"/>
</dbReference>
<dbReference type="CDD" id="cd16461">
    <property type="entry name" value="RING-H2_EL5-like"/>
    <property type="match status" value="1"/>
</dbReference>
<feature type="region of interest" description="Disordered" evidence="16">
    <location>
        <begin position="381"/>
        <end position="402"/>
    </location>
</feature>
<evidence type="ECO:0000256" key="3">
    <source>
        <dbReference type="ARBA" id="ARBA00004906"/>
    </source>
</evidence>
<keyword evidence="19" id="KW-1185">Reference proteome</keyword>
<dbReference type="GO" id="GO:0061630">
    <property type="term" value="F:ubiquitin protein ligase activity"/>
    <property type="evidence" value="ECO:0007669"/>
    <property type="project" value="UniProtKB-EC"/>
</dbReference>
<feature type="compositionally biased region" description="Basic and acidic residues" evidence="16">
    <location>
        <begin position="251"/>
        <end position="262"/>
    </location>
</feature>
<dbReference type="Gene3D" id="3.30.40.10">
    <property type="entry name" value="Zinc/RING finger domain, C3HC4 (zinc finger)"/>
    <property type="match status" value="1"/>
</dbReference>
<keyword evidence="8 14" id="KW-0863">Zinc-finger</keyword>
<evidence type="ECO:0000256" key="8">
    <source>
        <dbReference type="ARBA" id="ARBA00022771"/>
    </source>
</evidence>
<keyword evidence="12 17" id="KW-0472">Membrane</keyword>
<comment type="subcellular location">
    <subcellularLocation>
        <location evidence="2">Membrane</location>
        <topology evidence="2">Single-pass membrane protein</topology>
    </subcellularLocation>
</comment>
<evidence type="ECO:0000259" key="18">
    <source>
        <dbReference type="PROSITE" id="PS50089"/>
    </source>
</evidence>
<dbReference type="InterPro" id="IPR044600">
    <property type="entry name" value="ATL1/ATL16-like"/>
</dbReference>
<evidence type="ECO:0000256" key="2">
    <source>
        <dbReference type="ARBA" id="ARBA00004167"/>
    </source>
</evidence>
<evidence type="ECO:0000256" key="5">
    <source>
        <dbReference type="ARBA" id="ARBA00022679"/>
    </source>
</evidence>
<evidence type="ECO:0000256" key="10">
    <source>
        <dbReference type="ARBA" id="ARBA00022833"/>
    </source>
</evidence>
<dbReference type="RefSeq" id="XP_016477926.1">
    <property type="nucleotide sequence ID" value="XM_016622440.2"/>
</dbReference>
<dbReference type="Proteomes" id="UP000790787">
    <property type="component" value="Chromosome 13"/>
</dbReference>
<evidence type="ECO:0000256" key="9">
    <source>
        <dbReference type="ARBA" id="ARBA00022786"/>
    </source>
</evidence>
<reference evidence="19" key="1">
    <citation type="journal article" date="2014" name="Nat. Commun.">
        <title>The tobacco genome sequence and its comparison with those of tomato and potato.</title>
        <authorList>
            <person name="Sierro N."/>
            <person name="Battey J.N."/>
            <person name="Ouadi S."/>
            <person name="Bakaher N."/>
            <person name="Bovet L."/>
            <person name="Willig A."/>
            <person name="Goepfert S."/>
            <person name="Peitsch M.C."/>
            <person name="Ivanov N.V."/>
        </authorList>
    </citation>
    <scope>NUCLEOTIDE SEQUENCE [LARGE SCALE GENOMIC DNA]</scope>
</reference>
<accession>A0A1S4AMN1</accession>
<evidence type="ECO:0000313" key="19">
    <source>
        <dbReference type="Proteomes" id="UP000790787"/>
    </source>
</evidence>
<feature type="coiled-coil region" evidence="15">
    <location>
        <begin position="86"/>
        <end position="113"/>
    </location>
</feature>
<dbReference type="GO" id="GO:0016020">
    <property type="term" value="C:membrane"/>
    <property type="evidence" value="ECO:0007669"/>
    <property type="project" value="UniProtKB-SubCell"/>
</dbReference>
<dbReference type="Pfam" id="PF13639">
    <property type="entry name" value="zf-RING_2"/>
    <property type="match status" value="1"/>
</dbReference>
<protein>
    <recommendedName>
        <fullName evidence="4">RING-type E3 ubiquitin transferase</fullName>
        <ecNumber evidence="4">2.3.2.27</ecNumber>
    </recommendedName>
</protein>
<organism evidence="19 20">
    <name type="scientific">Nicotiana tabacum</name>
    <name type="common">Common tobacco</name>
    <dbReference type="NCBI Taxonomy" id="4097"/>
    <lineage>
        <taxon>Eukaryota</taxon>
        <taxon>Viridiplantae</taxon>
        <taxon>Streptophyta</taxon>
        <taxon>Embryophyta</taxon>
        <taxon>Tracheophyta</taxon>
        <taxon>Spermatophyta</taxon>
        <taxon>Magnoliopsida</taxon>
        <taxon>eudicotyledons</taxon>
        <taxon>Gunneridae</taxon>
        <taxon>Pentapetalae</taxon>
        <taxon>asterids</taxon>
        <taxon>lamiids</taxon>
        <taxon>Solanales</taxon>
        <taxon>Solanaceae</taxon>
        <taxon>Nicotianoideae</taxon>
        <taxon>Nicotianeae</taxon>
        <taxon>Nicotiana</taxon>
    </lineage>
</organism>
<dbReference type="KEGG" id="nta:107799342"/>
<dbReference type="InterPro" id="IPR013083">
    <property type="entry name" value="Znf_RING/FYVE/PHD"/>
</dbReference>
<keyword evidence="7" id="KW-0479">Metal-binding</keyword>
<dbReference type="PANTHER" id="PTHR46913:SF19">
    <property type="entry name" value="RING-TYPE E3 UBIQUITIN TRANSFERASE"/>
    <property type="match status" value="1"/>
</dbReference>
<evidence type="ECO:0000256" key="11">
    <source>
        <dbReference type="ARBA" id="ARBA00022989"/>
    </source>
</evidence>
<keyword evidence="10" id="KW-0862">Zinc</keyword>
<evidence type="ECO:0000313" key="20">
    <source>
        <dbReference type="RefSeq" id="XP_016477926.1"/>
    </source>
</evidence>
<keyword evidence="15" id="KW-0175">Coiled coil</keyword>
<evidence type="ECO:0000256" key="1">
    <source>
        <dbReference type="ARBA" id="ARBA00000900"/>
    </source>
</evidence>
<name>A0A1S4AMN1_TOBAC</name>
<comment type="catalytic activity">
    <reaction evidence="1">
        <text>S-ubiquitinyl-[E2 ubiquitin-conjugating enzyme]-L-cysteine + [acceptor protein]-L-lysine = [E2 ubiquitin-conjugating enzyme]-L-cysteine + N(6)-ubiquitinyl-[acceptor protein]-L-lysine.</text>
        <dbReference type="EC" id="2.3.2.27"/>
    </reaction>
</comment>
<dbReference type="GO" id="GO:0008270">
    <property type="term" value="F:zinc ion binding"/>
    <property type="evidence" value="ECO:0007669"/>
    <property type="project" value="UniProtKB-KW"/>
</dbReference>
<dbReference type="GeneID" id="107799342"/>
<evidence type="ECO:0000256" key="15">
    <source>
        <dbReference type="SAM" id="Coils"/>
    </source>
</evidence>
<dbReference type="SMART" id="SM00184">
    <property type="entry name" value="RING"/>
    <property type="match status" value="1"/>
</dbReference>
<keyword evidence="6 17" id="KW-0812">Transmembrane</keyword>
<evidence type="ECO:0000256" key="14">
    <source>
        <dbReference type="PROSITE-ProRule" id="PRU00175"/>
    </source>
</evidence>
<evidence type="ECO:0000256" key="4">
    <source>
        <dbReference type="ARBA" id="ARBA00012483"/>
    </source>
</evidence>
<dbReference type="SUPFAM" id="SSF57850">
    <property type="entry name" value="RING/U-box"/>
    <property type="match status" value="1"/>
</dbReference>
<dbReference type="PANTHER" id="PTHR46913">
    <property type="entry name" value="RING-H2 FINGER PROTEIN ATL16"/>
    <property type="match status" value="1"/>
</dbReference>
<keyword evidence="11 17" id="KW-1133">Transmembrane helix</keyword>
<dbReference type="EC" id="2.3.2.27" evidence="4"/>
<proteinExistence type="inferred from homology"/>
<evidence type="ECO:0000256" key="17">
    <source>
        <dbReference type="SAM" id="Phobius"/>
    </source>
</evidence>
<dbReference type="RefSeq" id="XP_016477926.1">
    <property type="nucleotide sequence ID" value="XM_016622440.1"/>
</dbReference>
<dbReference type="SMART" id="SM01197">
    <property type="entry name" value="FANCL_C"/>
    <property type="match status" value="1"/>
</dbReference>
<dbReference type="OMA" id="SETMIAH"/>
<dbReference type="UniPathway" id="UPA00143"/>
<dbReference type="AlphaFoldDB" id="A0A1S4AMN1"/>
<dbReference type="PaxDb" id="4097-A0A1S4AMN1"/>
<evidence type="ECO:0000256" key="13">
    <source>
        <dbReference type="ARBA" id="ARBA00024209"/>
    </source>
</evidence>
<dbReference type="PROSITE" id="PS50089">
    <property type="entry name" value="ZF_RING_2"/>
    <property type="match status" value="1"/>
</dbReference>
<dbReference type="FunFam" id="3.30.40.10:FF:000233">
    <property type="entry name" value="RING-H2 finger protein ATL54"/>
    <property type="match status" value="1"/>
</dbReference>
<gene>
    <name evidence="20" type="primary">LOC107799342</name>
</gene>
<comment type="pathway">
    <text evidence="3">Protein modification; protein ubiquitination.</text>
</comment>
<dbReference type="OrthoDB" id="9984778at2759"/>
<keyword evidence="5" id="KW-0808">Transferase</keyword>
<dbReference type="SMR" id="A0A1S4AMN1"/>